<accession>A0ABR9DU28</accession>
<gene>
    <name evidence="1" type="ORF">PALI_a3500</name>
</gene>
<comment type="caution">
    <text evidence="1">The sequence shown here is derived from an EMBL/GenBank/DDBJ whole genome shotgun (WGS) entry which is preliminary data.</text>
</comment>
<reference evidence="1 2" key="1">
    <citation type="submission" date="2015-06" db="EMBL/GenBank/DDBJ databases">
        <title>Genome sequence of Pseudoalteromonas aliena.</title>
        <authorList>
            <person name="Xie B.-B."/>
            <person name="Rong J.-C."/>
            <person name="Qin Q.-L."/>
            <person name="Zhang Y.-Z."/>
        </authorList>
    </citation>
    <scope>NUCLEOTIDE SEQUENCE [LARGE SCALE GENOMIC DNA]</scope>
    <source>
        <strain evidence="1 2">SW19</strain>
    </source>
</reference>
<dbReference type="Proteomes" id="UP000648482">
    <property type="component" value="Unassembled WGS sequence"/>
</dbReference>
<keyword evidence="2" id="KW-1185">Reference proteome</keyword>
<protein>
    <submittedName>
        <fullName evidence="1">Uncharacterized protein</fullName>
    </submittedName>
</protein>
<evidence type="ECO:0000313" key="1">
    <source>
        <dbReference type="EMBL" id="MBE0357861.1"/>
    </source>
</evidence>
<proteinExistence type="predicted"/>
<sequence length="46" mass="5370">MSKQNYNTKFTFLAKRSSLLVLLFTKHSLNKPLSLLNLNYIHEMTA</sequence>
<organism evidence="1 2">
    <name type="scientific">Pseudoalteromonas aliena SW19</name>
    <dbReference type="NCBI Taxonomy" id="1314866"/>
    <lineage>
        <taxon>Bacteria</taxon>
        <taxon>Pseudomonadati</taxon>
        <taxon>Pseudomonadota</taxon>
        <taxon>Gammaproteobacteria</taxon>
        <taxon>Alteromonadales</taxon>
        <taxon>Pseudoalteromonadaceae</taxon>
        <taxon>Pseudoalteromonas</taxon>
    </lineage>
</organism>
<dbReference type="EMBL" id="AQGU01000017">
    <property type="protein sequence ID" value="MBE0357861.1"/>
    <property type="molecule type" value="Genomic_DNA"/>
</dbReference>
<name>A0ABR9DU28_9GAMM</name>
<evidence type="ECO:0000313" key="2">
    <source>
        <dbReference type="Proteomes" id="UP000648482"/>
    </source>
</evidence>